<name>A0A6J5Q738_9CAUD</name>
<sequence>MECLDSIHRPMTVTLIGVDCLDAPILESISRAMSQITYKQCESLADVLIKIKESDYLFKLSEVDIENDEIIFYYAST</sequence>
<dbReference type="EMBL" id="LR798401">
    <property type="protein sequence ID" value="CAB5229305.1"/>
    <property type="molecule type" value="Genomic_DNA"/>
</dbReference>
<evidence type="ECO:0000313" key="1">
    <source>
        <dbReference type="EMBL" id="CAB4178197.1"/>
    </source>
</evidence>
<organism evidence="1">
    <name type="scientific">uncultured Caudovirales phage</name>
    <dbReference type="NCBI Taxonomy" id="2100421"/>
    <lineage>
        <taxon>Viruses</taxon>
        <taxon>Duplodnaviria</taxon>
        <taxon>Heunggongvirae</taxon>
        <taxon>Uroviricota</taxon>
        <taxon>Caudoviricetes</taxon>
        <taxon>Peduoviridae</taxon>
        <taxon>Maltschvirus</taxon>
        <taxon>Maltschvirus maltsch</taxon>
    </lineage>
</organism>
<dbReference type="EMBL" id="LR796962">
    <property type="protein sequence ID" value="CAB4178197.1"/>
    <property type="molecule type" value="Genomic_DNA"/>
</dbReference>
<proteinExistence type="predicted"/>
<evidence type="ECO:0000313" key="2">
    <source>
        <dbReference type="EMBL" id="CAB5229305.1"/>
    </source>
</evidence>
<protein>
    <submittedName>
        <fullName evidence="1">Uncharacterized protein</fullName>
    </submittedName>
</protein>
<gene>
    <name evidence="1" type="ORF">UFOVP1015_49</name>
    <name evidence="2" type="ORF">UFOVP1551_30</name>
</gene>
<accession>A0A6J5Q738</accession>
<reference evidence="1" key="1">
    <citation type="submission" date="2020-05" db="EMBL/GenBank/DDBJ databases">
        <authorList>
            <person name="Chiriac C."/>
            <person name="Salcher M."/>
            <person name="Ghai R."/>
            <person name="Kavagutti S V."/>
        </authorList>
    </citation>
    <scope>NUCLEOTIDE SEQUENCE</scope>
</reference>